<evidence type="ECO:0000256" key="9">
    <source>
        <dbReference type="ARBA" id="ARBA00023125"/>
    </source>
</evidence>
<keyword evidence="10" id="KW-0804">Transcription</keyword>
<evidence type="ECO:0000256" key="6">
    <source>
        <dbReference type="ARBA" id="ARBA00022771"/>
    </source>
</evidence>
<dbReference type="GO" id="GO:0008270">
    <property type="term" value="F:zinc ion binding"/>
    <property type="evidence" value="ECO:0007669"/>
    <property type="project" value="UniProtKB-KW"/>
</dbReference>
<dbReference type="PANTHER" id="PTHR24408:SF65">
    <property type="entry name" value="C2H2-TYPE DOMAIN-CONTAINING PROTEIN"/>
    <property type="match status" value="1"/>
</dbReference>
<keyword evidence="4" id="KW-0479">Metal-binding</keyword>
<feature type="domain" description="C2H2-type" evidence="14">
    <location>
        <begin position="443"/>
        <end position="470"/>
    </location>
</feature>
<comment type="subcellular location">
    <subcellularLocation>
        <location evidence="2">Nucleus</location>
    </subcellularLocation>
</comment>
<feature type="domain" description="C2H2-type" evidence="14">
    <location>
        <begin position="275"/>
        <end position="302"/>
    </location>
</feature>
<dbReference type="Gene3D" id="3.30.160.60">
    <property type="entry name" value="Classic Zinc Finger"/>
    <property type="match status" value="12"/>
</dbReference>
<dbReference type="FunFam" id="3.30.160.60:FF:000295">
    <property type="entry name" value="zinc finger protein 19"/>
    <property type="match status" value="1"/>
</dbReference>
<feature type="domain" description="C2H2-type" evidence="14">
    <location>
        <begin position="415"/>
        <end position="442"/>
    </location>
</feature>
<dbReference type="InterPro" id="IPR036236">
    <property type="entry name" value="Znf_C2H2_sf"/>
</dbReference>
<keyword evidence="8" id="KW-0805">Transcription regulation</keyword>
<dbReference type="SUPFAM" id="SSF57667">
    <property type="entry name" value="beta-beta-alpha zinc fingers"/>
    <property type="match status" value="6"/>
</dbReference>
<protein>
    <submittedName>
        <fullName evidence="15">Zinc finger protein 613</fullName>
    </submittedName>
</protein>
<dbReference type="PROSITE" id="PS00028">
    <property type="entry name" value="ZINC_FINGER_C2H2_1"/>
    <property type="match status" value="12"/>
</dbReference>
<accession>A0A091E1D4</accession>
<keyword evidence="11" id="KW-0539">Nucleus</keyword>
<evidence type="ECO:0000256" key="3">
    <source>
        <dbReference type="ARBA" id="ARBA00006991"/>
    </source>
</evidence>
<dbReference type="PANTHER" id="PTHR24408">
    <property type="entry name" value="ZINC FINGER PROTEIN"/>
    <property type="match status" value="1"/>
</dbReference>
<dbReference type="FunFam" id="3.30.160.60:FF:000384">
    <property type="entry name" value="Zinc finger protein 550"/>
    <property type="match status" value="1"/>
</dbReference>
<feature type="region of interest" description="Disordered" evidence="13">
    <location>
        <begin position="1"/>
        <end position="25"/>
    </location>
</feature>
<evidence type="ECO:0000259" key="14">
    <source>
        <dbReference type="PROSITE" id="PS50157"/>
    </source>
</evidence>
<evidence type="ECO:0000256" key="7">
    <source>
        <dbReference type="ARBA" id="ARBA00022833"/>
    </source>
</evidence>
<dbReference type="FunFam" id="3.30.160.60:FF:004496">
    <property type="match status" value="1"/>
</dbReference>
<keyword evidence="9" id="KW-0238">DNA-binding</keyword>
<evidence type="ECO:0000256" key="5">
    <source>
        <dbReference type="ARBA" id="ARBA00022737"/>
    </source>
</evidence>
<dbReference type="FunFam" id="3.30.160.60:FF:000136">
    <property type="entry name" value="GLI family zinc finger 4"/>
    <property type="match status" value="1"/>
</dbReference>
<dbReference type="PROSITE" id="PS50157">
    <property type="entry name" value="ZINC_FINGER_C2H2_2"/>
    <property type="match status" value="12"/>
</dbReference>
<feature type="domain" description="C2H2-type" evidence="14">
    <location>
        <begin position="499"/>
        <end position="526"/>
    </location>
</feature>
<reference evidence="15 16" key="1">
    <citation type="submission" date="2013-11" db="EMBL/GenBank/DDBJ databases">
        <title>The Damaraland mole rat (Fukomys damarensis) genome and evolution of African mole rats.</title>
        <authorList>
            <person name="Gladyshev V.N."/>
            <person name="Fang X."/>
        </authorList>
    </citation>
    <scope>NUCLEOTIDE SEQUENCE [LARGE SCALE GENOMIC DNA]</scope>
    <source>
        <tissue evidence="15">Liver</tissue>
    </source>
</reference>
<evidence type="ECO:0000256" key="8">
    <source>
        <dbReference type="ARBA" id="ARBA00023015"/>
    </source>
</evidence>
<dbReference type="FunFam" id="3.30.160.60:FF:000029">
    <property type="entry name" value="GLI family zinc finger 4"/>
    <property type="match status" value="1"/>
</dbReference>
<dbReference type="FunFam" id="3.30.160.60:FF:001239">
    <property type="entry name" value="Zinc finger protein 615"/>
    <property type="match status" value="1"/>
</dbReference>
<evidence type="ECO:0000256" key="4">
    <source>
        <dbReference type="ARBA" id="ARBA00022723"/>
    </source>
</evidence>
<keyword evidence="16" id="KW-1185">Reference proteome</keyword>
<evidence type="ECO:0000256" key="11">
    <source>
        <dbReference type="ARBA" id="ARBA00023242"/>
    </source>
</evidence>
<evidence type="ECO:0000256" key="12">
    <source>
        <dbReference type="PROSITE-ProRule" id="PRU00042"/>
    </source>
</evidence>
<dbReference type="EMBL" id="KN121407">
    <property type="protein sequence ID" value="KFO36518.1"/>
    <property type="molecule type" value="Genomic_DNA"/>
</dbReference>
<dbReference type="Proteomes" id="UP000028990">
    <property type="component" value="Unassembled WGS sequence"/>
</dbReference>
<dbReference type="AlphaFoldDB" id="A0A091E1D4"/>
<dbReference type="GO" id="GO:0043565">
    <property type="term" value="F:sequence-specific DNA binding"/>
    <property type="evidence" value="ECO:0007669"/>
    <property type="project" value="TreeGrafter"/>
</dbReference>
<comment type="similarity">
    <text evidence="3">Belongs to the krueppel C2H2-type zinc-finger protein family.</text>
</comment>
<dbReference type="GO" id="GO:0031981">
    <property type="term" value="C:nuclear lumen"/>
    <property type="evidence" value="ECO:0007669"/>
    <property type="project" value="UniProtKB-ARBA"/>
</dbReference>
<name>A0A091E1D4_FUKDA</name>
<comment type="function">
    <text evidence="1">May be involved in transcriptional regulation.</text>
</comment>
<dbReference type="FunFam" id="3.30.160.60:FF:000848">
    <property type="entry name" value="Zinc finger protein 35"/>
    <property type="match status" value="2"/>
</dbReference>
<dbReference type="FunFam" id="3.30.160.60:FF:001173">
    <property type="entry name" value="Zinc finger protein 613"/>
    <property type="match status" value="1"/>
</dbReference>
<organism evidence="15 16">
    <name type="scientific">Fukomys damarensis</name>
    <name type="common">Damaraland mole rat</name>
    <name type="synonym">Cryptomys damarensis</name>
    <dbReference type="NCBI Taxonomy" id="885580"/>
    <lineage>
        <taxon>Eukaryota</taxon>
        <taxon>Metazoa</taxon>
        <taxon>Chordata</taxon>
        <taxon>Craniata</taxon>
        <taxon>Vertebrata</taxon>
        <taxon>Euteleostomi</taxon>
        <taxon>Mammalia</taxon>
        <taxon>Eutheria</taxon>
        <taxon>Euarchontoglires</taxon>
        <taxon>Glires</taxon>
        <taxon>Rodentia</taxon>
        <taxon>Hystricomorpha</taxon>
        <taxon>Bathyergidae</taxon>
        <taxon>Fukomys</taxon>
    </lineage>
</organism>
<feature type="domain" description="C2H2-type" evidence="14">
    <location>
        <begin position="359"/>
        <end position="386"/>
    </location>
</feature>
<proteinExistence type="inferred from homology"/>
<keyword evidence="5" id="KW-0677">Repeat</keyword>
<evidence type="ECO:0000256" key="13">
    <source>
        <dbReference type="SAM" id="MobiDB-lite"/>
    </source>
</evidence>
<feature type="compositionally biased region" description="Basic and acidic residues" evidence="13">
    <location>
        <begin position="1"/>
        <end position="11"/>
    </location>
</feature>
<dbReference type="FunFam" id="3.30.160.60:FF:004135">
    <property type="match status" value="1"/>
</dbReference>
<feature type="domain" description="C2H2-type" evidence="14">
    <location>
        <begin position="331"/>
        <end position="358"/>
    </location>
</feature>
<evidence type="ECO:0000256" key="1">
    <source>
        <dbReference type="ARBA" id="ARBA00003767"/>
    </source>
</evidence>
<evidence type="ECO:0000313" key="16">
    <source>
        <dbReference type="Proteomes" id="UP000028990"/>
    </source>
</evidence>
<feature type="domain" description="C2H2-type" evidence="14">
    <location>
        <begin position="555"/>
        <end position="583"/>
    </location>
</feature>
<evidence type="ECO:0000313" key="15">
    <source>
        <dbReference type="EMBL" id="KFO36518.1"/>
    </source>
</evidence>
<feature type="domain" description="C2H2-type" evidence="14">
    <location>
        <begin position="303"/>
        <end position="330"/>
    </location>
</feature>
<dbReference type="SMART" id="SM00355">
    <property type="entry name" value="ZnF_C2H2"/>
    <property type="match status" value="12"/>
</dbReference>
<evidence type="ECO:0000256" key="10">
    <source>
        <dbReference type="ARBA" id="ARBA00023163"/>
    </source>
</evidence>
<gene>
    <name evidence="15" type="ORF">H920_02145</name>
</gene>
<sequence>MQVRVTEREAKGSQPGRIPAAGGDGYRSFGSAGPYGENELERFCQWTVSGSDSGFNVQLRVRGLGAVVSEPKVGPGIRDRRRGVWPEFASVALEARGTLVGYEASNPDALSKLLHEEPWSVEDAIHSHIYPEIQKVDVQVRLQTQRWLKRTEHHKHEAFGNIIHQRKSNFLLMQNRDIYNLHEKTLKSNLSDVKQNRGYQVKNPVEINGDRTSFLHGKHENFHTEIKFPECGNSVTINSHQKSAKPHVCTECGKAFLKRSRLSDHQRVHTGEKPHGCSVCGKVFSRKFRLTEHQKTHTREKRYECTECDKAFRWESQFIAHQKIHTGEKPYVCSDCGKGFIKKSRLINHQRVHTGEKPHGCSLCEKAFSRKSRLIEHQRTHTGEKPYECAECDKAFRWKSQLNAHLKTHTGEKSYICSDCGKGFIQKGNLTVHQRTHTGEKPYTCTECGRGFIQKGNLLIHQRTHTGEKPYLCNECGKGFSQKTCLISHQRFHTGKTPFVCNECGKSCSHKSGLINHQRIHTGEKPYMCGDCGKAFRDKSCLNRHRRTHTGEKPYGCSDCGKAFSHLSCLVYHKGMLHAREKCVDSVKLKNTFSKSHSISQRNDLQGKNSISMVTVQKPSETSLSNSEFQANRNRVIVGQRDPRSSPSAENIIFTEEKAYEGSEYNGAFGDQLHHILCHEKTQRNKP</sequence>
<feature type="domain" description="C2H2-type" evidence="14">
    <location>
        <begin position="527"/>
        <end position="554"/>
    </location>
</feature>
<feature type="domain" description="C2H2-type" evidence="14">
    <location>
        <begin position="471"/>
        <end position="498"/>
    </location>
</feature>
<evidence type="ECO:0000256" key="2">
    <source>
        <dbReference type="ARBA" id="ARBA00004123"/>
    </source>
</evidence>
<keyword evidence="6 12" id="KW-0863">Zinc-finger</keyword>
<dbReference type="eggNOG" id="KOG1721">
    <property type="taxonomic scope" value="Eukaryota"/>
</dbReference>
<dbReference type="GO" id="GO:0000981">
    <property type="term" value="F:DNA-binding transcription factor activity, RNA polymerase II-specific"/>
    <property type="evidence" value="ECO:0007669"/>
    <property type="project" value="TreeGrafter"/>
</dbReference>
<feature type="domain" description="C2H2-type" evidence="14">
    <location>
        <begin position="387"/>
        <end position="414"/>
    </location>
</feature>
<keyword evidence="7" id="KW-0862">Zinc</keyword>
<dbReference type="InterPro" id="IPR013087">
    <property type="entry name" value="Znf_C2H2_type"/>
</dbReference>
<dbReference type="Pfam" id="PF00096">
    <property type="entry name" value="zf-C2H2"/>
    <property type="match status" value="10"/>
</dbReference>
<dbReference type="FunFam" id="3.30.160.60:FF:002343">
    <property type="entry name" value="Zinc finger protein 33A"/>
    <property type="match status" value="2"/>
</dbReference>
<feature type="domain" description="C2H2-type" evidence="14">
    <location>
        <begin position="247"/>
        <end position="274"/>
    </location>
</feature>